<sequence length="137" mass="15428">MDKIAWIFWSDIHSKLCVGSPKMIDFLPEGVEETLFKAKACHGIQECHDFSIAMMLRTAKLNSKDNVAHLEVYQGNVPTTYNELYGAVDILPDCNKPFLKLSRSILLFFPQLQLSQVNKIPALNSSLCQDTLKVAIN</sequence>
<dbReference type="AlphaFoldDB" id="A0A7R8CP99"/>
<reference evidence="1" key="1">
    <citation type="submission" date="2021-02" db="EMBL/GenBank/DDBJ databases">
        <authorList>
            <person name="Bekaert M."/>
        </authorList>
    </citation>
    <scope>NUCLEOTIDE SEQUENCE</scope>
    <source>
        <strain evidence="1">IoA-00</strain>
    </source>
</reference>
<evidence type="ECO:0000313" key="2">
    <source>
        <dbReference type="Proteomes" id="UP000675881"/>
    </source>
</evidence>
<keyword evidence="2" id="KW-1185">Reference proteome</keyword>
<gene>
    <name evidence="1" type="ORF">LSAA_8096</name>
</gene>
<dbReference type="Proteomes" id="UP000675881">
    <property type="component" value="Chromosome 3"/>
</dbReference>
<proteinExistence type="predicted"/>
<name>A0A7R8CP99_LEPSM</name>
<organism evidence="1 2">
    <name type="scientific">Lepeophtheirus salmonis</name>
    <name type="common">Salmon louse</name>
    <name type="synonym">Caligus salmonis</name>
    <dbReference type="NCBI Taxonomy" id="72036"/>
    <lineage>
        <taxon>Eukaryota</taxon>
        <taxon>Metazoa</taxon>
        <taxon>Ecdysozoa</taxon>
        <taxon>Arthropoda</taxon>
        <taxon>Crustacea</taxon>
        <taxon>Multicrustacea</taxon>
        <taxon>Hexanauplia</taxon>
        <taxon>Copepoda</taxon>
        <taxon>Siphonostomatoida</taxon>
        <taxon>Caligidae</taxon>
        <taxon>Lepeophtheirus</taxon>
    </lineage>
</organism>
<accession>A0A7R8CP99</accession>
<protein>
    <submittedName>
        <fullName evidence="1">(salmon louse) hypothetical protein</fullName>
    </submittedName>
</protein>
<evidence type="ECO:0000313" key="1">
    <source>
        <dbReference type="EMBL" id="CAF2884202.1"/>
    </source>
</evidence>
<dbReference type="EMBL" id="HG994582">
    <property type="protein sequence ID" value="CAF2884202.1"/>
    <property type="molecule type" value="Genomic_DNA"/>
</dbReference>